<proteinExistence type="predicted"/>
<dbReference type="Proteomes" id="UP000245838">
    <property type="component" value="Chromosome sggmmb4_Chromosome"/>
</dbReference>
<gene>
    <name evidence="1" type="ORF">SGGMMB4_00997</name>
</gene>
<organism evidence="1 2">
    <name type="scientific">Sodalis glossinidius (strain morsitans)</name>
    <dbReference type="NCBI Taxonomy" id="343509"/>
    <lineage>
        <taxon>Bacteria</taxon>
        <taxon>Pseudomonadati</taxon>
        <taxon>Pseudomonadota</taxon>
        <taxon>Gammaproteobacteria</taxon>
        <taxon>Enterobacterales</taxon>
        <taxon>Bruguierivoracaceae</taxon>
        <taxon>Sodalis</taxon>
    </lineage>
</organism>
<dbReference type="AlphaFoldDB" id="A0A193QFZ7"/>
<protein>
    <submittedName>
        <fullName evidence="1">Uncharacterized protein</fullName>
    </submittedName>
</protein>
<reference evidence="1 2" key="1">
    <citation type="submission" date="2015-05" db="EMBL/GenBank/DDBJ databases">
        <authorList>
            <person name="Goodhead I."/>
        </authorList>
    </citation>
    <scope>NUCLEOTIDE SEQUENCE [LARGE SCALE GENOMIC DNA]</scope>
    <source>
        <strain evidence="2">morsitans</strain>
    </source>
</reference>
<evidence type="ECO:0000313" key="1">
    <source>
        <dbReference type="EMBL" id="CRL44086.1"/>
    </source>
</evidence>
<sequence length="66" mass="7214">MQHLSLRNQVLSYIQVSVAGNKALITIGHVDVLRPEALEDAFCSSATVKDDSGLSTSSFNYVVNFR</sequence>
<dbReference type="EMBL" id="LN854557">
    <property type="protein sequence ID" value="CRL44086.1"/>
    <property type="molecule type" value="Genomic_DNA"/>
</dbReference>
<accession>A0A193QFZ7</accession>
<evidence type="ECO:0000313" key="2">
    <source>
        <dbReference type="Proteomes" id="UP000245838"/>
    </source>
</evidence>
<name>A0A193QFZ7_SODGM</name>